<protein>
    <submittedName>
        <fullName evidence="1">Uncharacterized protein</fullName>
    </submittedName>
</protein>
<reference evidence="1 2" key="1">
    <citation type="submission" date="2018-08" db="EMBL/GenBank/DDBJ databases">
        <authorList>
            <person name="Laetsch R D."/>
            <person name="Stevens L."/>
            <person name="Kumar S."/>
            <person name="Blaxter L. M."/>
        </authorList>
    </citation>
    <scope>NUCLEOTIDE SEQUENCE [LARGE SCALE GENOMIC DNA]</scope>
</reference>
<proteinExistence type="predicted"/>
<dbReference type="Proteomes" id="UP000271087">
    <property type="component" value="Unassembled WGS sequence"/>
</dbReference>
<evidence type="ECO:0000313" key="1">
    <source>
        <dbReference type="EMBL" id="VDM95992.1"/>
    </source>
</evidence>
<sequence>FYLAIVIFFMGIFFD</sequence>
<feature type="non-terminal residue" evidence="1">
    <location>
        <position position="1"/>
    </location>
</feature>
<keyword evidence="2" id="KW-1185">Reference proteome</keyword>
<dbReference type="EMBL" id="UYRW01007921">
    <property type="protein sequence ID" value="VDM95992.1"/>
    <property type="molecule type" value="Genomic_DNA"/>
</dbReference>
<evidence type="ECO:0000313" key="2">
    <source>
        <dbReference type="Proteomes" id="UP000271087"/>
    </source>
</evidence>
<organism evidence="1 2">
    <name type="scientific">Onchocerca ochengi</name>
    <name type="common">Filarial nematode worm</name>
    <dbReference type="NCBI Taxonomy" id="42157"/>
    <lineage>
        <taxon>Eukaryota</taxon>
        <taxon>Metazoa</taxon>
        <taxon>Ecdysozoa</taxon>
        <taxon>Nematoda</taxon>
        <taxon>Chromadorea</taxon>
        <taxon>Rhabditida</taxon>
        <taxon>Spirurina</taxon>
        <taxon>Spiruromorpha</taxon>
        <taxon>Filarioidea</taxon>
        <taxon>Onchocercidae</taxon>
        <taxon>Onchocerca</taxon>
    </lineage>
</organism>
<name>A0A3P7KDW1_ONCOC</name>
<gene>
    <name evidence="1" type="ORF">NOO_LOCUS11416</name>
</gene>
<accession>A0A3P7KDW1</accession>